<dbReference type="GO" id="GO:0005452">
    <property type="term" value="F:solute:inorganic anion antiporter activity"/>
    <property type="evidence" value="ECO:0007669"/>
    <property type="project" value="InterPro"/>
</dbReference>
<dbReference type="PANTHER" id="PTHR11453">
    <property type="entry name" value="ANION EXCHANGE PROTEIN"/>
    <property type="match status" value="1"/>
</dbReference>
<dbReference type="InterPro" id="IPR013769">
    <property type="entry name" value="Band3_cytoplasmic_dom"/>
</dbReference>
<sequence>LSMQYLTELHLIVTANPVLLDLEATSMHEIVDLLLEHWSSDGTLQPLLLNHVRTVLLKKHKHKTLHKHLHNILPKSLPKIKSGIQLSENHSQSEDEDRDTPNESKSHTNQAYNHSSESTETLDSTENGTSDHRNEVALSDGERNSKFKKKIPPGSEVMNIMVGEVEGLMGNLCAFVRLQTASDIGMITEVDLPTRFLFILLVPKGNLEPAEEAARCMGTLITDDVRAEVRLTNELIIDTRIEIVYLRQKRVQKSHQYA</sequence>
<evidence type="ECO:0000259" key="2">
    <source>
        <dbReference type="Pfam" id="PF07565"/>
    </source>
</evidence>
<feature type="domain" description="Band 3 cytoplasmic" evidence="2">
    <location>
        <begin position="1"/>
        <end position="226"/>
    </location>
</feature>
<dbReference type="EMBL" id="KV595633">
    <property type="protein sequence ID" value="OPL21060.1"/>
    <property type="molecule type" value="Genomic_DNA"/>
</dbReference>
<dbReference type="SMR" id="A0A409V7C0"/>
<dbReference type="AlphaFoldDB" id="A0A409V7C0"/>
<dbReference type="InterPro" id="IPR003020">
    <property type="entry name" value="HCO3_transpt_euk"/>
</dbReference>
<dbReference type="GO" id="GO:0051453">
    <property type="term" value="P:regulation of intracellular pH"/>
    <property type="evidence" value="ECO:0007669"/>
    <property type="project" value="TreeGrafter"/>
</dbReference>
<keyword evidence="4" id="KW-1185">Reference proteome</keyword>
<reference evidence="3 4" key="1">
    <citation type="journal article" date="2016" name="PLoS ONE">
        <title>A First Insight into the Genome of the Filter-Feeder Mussel Mytilus galloprovincialis.</title>
        <authorList>
            <person name="Murgarella M."/>
            <person name="Puiu D."/>
            <person name="Novoa B."/>
            <person name="Figueras A."/>
            <person name="Posada D."/>
            <person name="Canchaya C."/>
        </authorList>
    </citation>
    <scope>NUCLEOTIDE SEQUENCE [LARGE SCALE GENOMIC DNA]</scope>
    <source>
        <tissue evidence="3">Muscle</tissue>
    </source>
</reference>
<dbReference type="SUPFAM" id="SSF55804">
    <property type="entry name" value="Phoshotransferase/anion transport protein"/>
    <property type="match status" value="1"/>
</dbReference>
<dbReference type="PANTHER" id="PTHR11453:SF36">
    <property type="entry name" value="ANION EXCHANGE PROTEIN"/>
    <property type="match status" value="1"/>
</dbReference>
<dbReference type="Gene3D" id="3.40.930.10">
    <property type="entry name" value="Mannitol-specific EII, Chain A"/>
    <property type="match status" value="1"/>
</dbReference>
<evidence type="ECO:0000256" key="1">
    <source>
        <dbReference type="SAM" id="MobiDB-lite"/>
    </source>
</evidence>
<dbReference type="Pfam" id="PF07565">
    <property type="entry name" value="Band_3_cyto"/>
    <property type="match status" value="1"/>
</dbReference>
<evidence type="ECO:0000313" key="3">
    <source>
        <dbReference type="EMBL" id="OPL21060.1"/>
    </source>
</evidence>
<feature type="non-terminal residue" evidence="3">
    <location>
        <position position="258"/>
    </location>
</feature>
<dbReference type="InterPro" id="IPR016152">
    <property type="entry name" value="PTrfase/Anion_transptr"/>
</dbReference>
<feature type="region of interest" description="Disordered" evidence="1">
    <location>
        <begin position="86"/>
        <end position="151"/>
    </location>
</feature>
<feature type="compositionally biased region" description="Basic and acidic residues" evidence="1">
    <location>
        <begin position="129"/>
        <end position="145"/>
    </location>
</feature>
<gene>
    <name evidence="3" type="ORF">AM593_04931</name>
</gene>
<accession>A0A409V7C0</accession>
<feature type="non-terminal residue" evidence="3">
    <location>
        <position position="1"/>
    </location>
</feature>
<name>A0A409V7C0_MYTGA</name>
<evidence type="ECO:0000313" key="4">
    <source>
        <dbReference type="Proteomes" id="UP000266721"/>
    </source>
</evidence>
<proteinExistence type="predicted"/>
<organism evidence="3 4">
    <name type="scientific">Mytilus galloprovincialis</name>
    <name type="common">Mediterranean mussel</name>
    <dbReference type="NCBI Taxonomy" id="29158"/>
    <lineage>
        <taxon>Eukaryota</taxon>
        <taxon>Metazoa</taxon>
        <taxon>Spiralia</taxon>
        <taxon>Lophotrochozoa</taxon>
        <taxon>Mollusca</taxon>
        <taxon>Bivalvia</taxon>
        <taxon>Autobranchia</taxon>
        <taxon>Pteriomorphia</taxon>
        <taxon>Mytilida</taxon>
        <taxon>Mytiloidea</taxon>
        <taxon>Mytilidae</taxon>
        <taxon>Mytilinae</taxon>
        <taxon>Mytilus</taxon>
    </lineage>
</organism>
<feature type="compositionally biased region" description="Low complexity" evidence="1">
    <location>
        <begin position="115"/>
        <end position="126"/>
    </location>
</feature>
<dbReference type="GO" id="GO:0008509">
    <property type="term" value="F:monoatomic anion transmembrane transporter activity"/>
    <property type="evidence" value="ECO:0007669"/>
    <property type="project" value="InterPro"/>
</dbReference>
<dbReference type="GO" id="GO:0005886">
    <property type="term" value="C:plasma membrane"/>
    <property type="evidence" value="ECO:0007669"/>
    <property type="project" value="TreeGrafter"/>
</dbReference>
<protein>
    <recommendedName>
        <fullName evidence="2">Band 3 cytoplasmic domain-containing protein</fullName>
    </recommendedName>
</protein>
<dbReference type="GO" id="GO:0008510">
    <property type="term" value="F:sodium:bicarbonate symporter activity"/>
    <property type="evidence" value="ECO:0007669"/>
    <property type="project" value="TreeGrafter"/>
</dbReference>
<dbReference type="Proteomes" id="UP000266721">
    <property type="component" value="Unassembled WGS sequence"/>
</dbReference>